<dbReference type="SUPFAM" id="SSF53067">
    <property type="entry name" value="Actin-like ATPase domain"/>
    <property type="match status" value="2"/>
</dbReference>
<dbReference type="Proteomes" id="UP000178893">
    <property type="component" value="Unassembled WGS sequence"/>
</dbReference>
<dbReference type="PANTHER" id="PTHR32432">
    <property type="entry name" value="CELL DIVISION PROTEIN FTSA-RELATED"/>
    <property type="match status" value="1"/>
</dbReference>
<dbReference type="Pfam" id="PF14450">
    <property type="entry name" value="FtsA"/>
    <property type="match status" value="1"/>
</dbReference>
<dbReference type="Gene3D" id="3.30.420.40">
    <property type="match status" value="1"/>
</dbReference>
<evidence type="ECO:0000313" key="2">
    <source>
        <dbReference type="EMBL" id="OGZ17496.1"/>
    </source>
</evidence>
<protein>
    <recommendedName>
        <fullName evidence="1">SHS2 domain-containing protein</fullName>
    </recommendedName>
</protein>
<accession>A0A1G2DVD4</accession>
<proteinExistence type="predicted"/>
<comment type="caution">
    <text evidence="2">The sequence shown here is derived from an EMBL/GenBank/DDBJ whole genome shotgun (WGS) entry which is preliminary data.</text>
</comment>
<dbReference type="PANTHER" id="PTHR32432:SF3">
    <property type="entry name" value="ETHANOLAMINE UTILIZATION PROTEIN EUTJ"/>
    <property type="match status" value="1"/>
</dbReference>
<sequence>MRFSFFKKKETPFLVLDIGTEAIKALLLEKKDKEIVILNHGLYYLEEYGVFNGNDFETEFIKRGVVNSLELITKEKKDLKNLPVLLSLPPDILRAKLISQLYKRDSDSKVSKKEEKFIIKQVLDKSKKQVSARFAEKSGIMPDDIHWINFSIVEVKINGYPVSNLCGCQERDLEISVLAVFLPKHYFKKIQKIFEDLNLKISKIAHLVEVFQNGFSQKIKNGTFIDLGGKFTQGFLIKDNNLKRVSSFETGGHDFTQRLSEALGIDHDSARLLKEKYSGNLLTREVNEKVREIFLPEKKILQQDLQDMLKKIKSNPPIYIFGGSSLIPEIKESIKYSKIIRPKSLKYIEDTTKNLKSPQYIPSLLIARYAKEIL</sequence>
<dbReference type="AlphaFoldDB" id="A0A1G2DVD4"/>
<reference evidence="2 3" key="1">
    <citation type="journal article" date="2016" name="Nat. Commun.">
        <title>Thousands of microbial genomes shed light on interconnected biogeochemical processes in an aquifer system.</title>
        <authorList>
            <person name="Anantharaman K."/>
            <person name="Brown C.T."/>
            <person name="Hug L.A."/>
            <person name="Sharon I."/>
            <person name="Castelle C.J."/>
            <person name="Probst A.J."/>
            <person name="Thomas B.C."/>
            <person name="Singh A."/>
            <person name="Wilkins M.J."/>
            <person name="Karaoz U."/>
            <person name="Brodie E.L."/>
            <person name="Williams K.H."/>
            <person name="Hubbard S.S."/>
            <person name="Banfield J.F."/>
        </authorList>
    </citation>
    <scope>NUCLEOTIDE SEQUENCE [LARGE SCALE GENOMIC DNA]</scope>
</reference>
<evidence type="ECO:0000259" key="1">
    <source>
        <dbReference type="SMART" id="SM00842"/>
    </source>
</evidence>
<dbReference type="InterPro" id="IPR043129">
    <property type="entry name" value="ATPase_NBD"/>
</dbReference>
<dbReference type="GO" id="GO:0051301">
    <property type="term" value="P:cell division"/>
    <property type="evidence" value="ECO:0007669"/>
    <property type="project" value="InterPro"/>
</dbReference>
<dbReference type="EMBL" id="MHLW01000035">
    <property type="protein sequence ID" value="OGZ17496.1"/>
    <property type="molecule type" value="Genomic_DNA"/>
</dbReference>
<feature type="domain" description="SHS2" evidence="1">
    <location>
        <begin position="13"/>
        <end position="208"/>
    </location>
</feature>
<dbReference type="InterPro" id="IPR050696">
    <property type="entry name" value="FtsA/MreB"/>
</dbReference>
<dbReference type="SMART" id="SM00842">
    <property type="entry name" value="FtsA"/>
    <property type="match status" value="1"/>
</dbReference>
<gene>
    <name evidence="2" type="ORF">A2V72_01690</name>
</gene>
<name>A0A1G2DVD4_9BACT</name>
<organism evidence="2 3">
    <name type="scientific">Candidatus Nealsonbacteria bacterium RBG_13_37_56</name>
    <dbReference type="NCBI Taxonomy" id="1801661"/>
    <lineage>
        <taxon>Bacteria</taxon>
        <taxon>Candidatus Nealsoniibacteriota</taxon>
    </lineage>
</organism>
<evidence type="ECO:0000313" key="3">
    <source>
        <dbReference type="Proteomes" id="UP000178893"/>
    </source>
</evidence>
<dbReference type="InterPro" id="IPR003494">
    <property type="entry name" value="SHS2_FtsA"/>
</dbReference>